<dbReference type="RefSeq" id="WP_070477117.1">
    <property type="nucleotide sequence ID" value="NZ_JAEUWV010000001.1"/>
</dbReference>
<accession>A0AAW5HV76</accession>
<name>A0AAW5HV76_9CORY</name>
<organism evidence="1 2">
    <name type="scientific">Corynebacterium lipophilum</name>
    <dbReference type="NCBI Taxonomy" id="2804918"/>
    <lineage>
        <taxon>Bacteria</taxon>
        <taxon>Bacillati</taxon>
        <taxon>Actinomycetota</taxon>
        <taxon>Actinomycetes</taxon>
        <taxon>Mycobacteriales</taxon>
        <taxon>Corynebacteriaceae</taxon>
        <taxon>Corynebacterium</taxon>
    </lineage>
</organism>
<dbReference type="AlphaFoldDB" id="A0AAW5HV76"/>
<evidence type="ECO:0000313" key="1">
    <source>
        <dbReference type="EMBL" id="MCO6393706.1"/>
    </source>
</evidence>
<dbReference type="Proteomes" id="UP001205920">
    <property type="component" value="Unassembled WGS sequence"/>
</dbReference>
<proteinExistence type="predicted"/>
<reference evidence="1 2" key="1">
    <citation type="submission" date="2021-01" db="EMBL/GenBank/DDBJ databases">
        <title>Identification and Characterization of Corynebacterium sp.</title>
        <authorList>
            <person name="Luo Q."/>
            <person name="Qu P."/>
            <person name="Chen Q."/>
        </authorList>
    </citation>
    <scope>NUCLEOTIDE SEQUENCE [LARGE SCALE GENOMIC DNA]</scope>
    <source>
        <strain evidence="1 2">MC-18</strain>
    </source>
</reference>
<sequence length="127" mass="14286">MSSLRSTFQSDVDEFIEDLRVFASGEYLQEQDLELWEAPFDPAVLPELREILEIFLDTASLVAQPVDDATISDLYTGLIANLEEFNAKHQYAVLEPEEMSDIEGIFAKVSAQIGADPSVVQELFNRE</sequence>
<keyword evidence="2" id="KW-1185">Reference proteome</keyword>
<protein>
    <submittedName>
        <fullName evidence="1">Uncharacterized protein</fullName>
    </submittedName>
</protein>
<comment type="caution">
    <text evidence="1">The sequence shown here is derived from an EMBL/GenBank/DDBJ whole genome shotgun (WGS) entry which is preliminary data.</text>
</comment>
<dbReference type="EMBL" id="JAEUWV010000001">
    <property type="protein sequence ID" value="MCO6393706.1"/>
    <property type="molecule type" value="Genomic_DNA"/>
</dbReference>
<evidence type="ECO:0000313" key="2">
    <source>
        <dbReference type="Proteomes" id="UP001205920"/>
    </source>
</evidence>
<gene>
    <name evidence="1" type="ORF">JMN37_01725</name>
</gene>